<feature type="transmembrane region" description="Helical" evidence="1">
    <location>
        <begin position="26"/>
        <end position="43"/>
    </location>
</feature>
<keyword evidence="1" id="KW-1133">Transmembrane helix</keyword>
<evidence type="ECO:0000256" key="1">
    <source>
        <dbReference type="SAM" id="Phobius"/>
    </source>
</evidence>
<reference evidence="2 3" key="1">
    <citation type="submission" date="2018-06" db="EMBL/GenBank/DDBJ databases">
        <authorList>
            <consortium name="Pathogen Informatics"/>
            <person name="Doyle S."/>
        </authorList>
    </citation>
    <scope>NUCLEOTIDE SEQUENCE [LARGE SCALE GENOMIC DNA]</scope>
    <source>
        <strain evidence="2 3">NCTC11820</strain>
    </source>
</reference>
<sequence length="118" mass="12215">MSCVAPCRVYTCPVARISEFNPGRKISAAFLITILVGTVLLMLPASRSGAAVATSFDVVASPRYPHRGSCFGPSFADGAPLSIALFTAASATQRDGINCGGHGQLLVCFRSGCHLPAD</sequence>
<keyword evidence="1" id="KW-0812">Transmembrane</keyword>
<dbReference type="Proteomes" id="UP000250245">
    <property type="component" value="Unassembled WGS sequence"/>
</dbReference>
<accession>A0A2X3BQV0</accession>
<evidence type="ECO:0000313" key="2">
    <source>
        <dbReference type="EMBL" id="SQC01676.1"/>
    </source>
</evidence>
<dbReference type="AlphaFoldDB" id="A0A2X3BQV0"/>
<proteinExistence type="predicted"/>
<keyword evidence="1" id="KW-0472">Membrane</keyword>
<evidence type="ECO:0000313" key="3">
    <source>
        <dbReference type="Proteomes" id="UP000250245"/>
    </source>
</evidence>
<protein>
    <submittedName>
        <fullName evidence="2">Uncharacterized protein</fullName>
    </submittedName>
</protein>
<gene>
    <name evidence="2" type="ORF">NCTC11820_02068</name>
</gene>
<dbReference type="EMBL" id="UASJ01000009">
    <property type="protein sequence ID" value="SQC01676.1"/>
    <property type="molecule type" value="Genomic_DNA"/>
</dbReference>
<name>A0A2X3BQV0_9ACTO</name>
<organism evidence="2 3">
    <name type="scientific">Mobiluncus curtisii</name>
    <dbReference type="NCBI Taxonomy" id="2051"/>
    <lineage>
        <taxon>Bacteria</taxon>
        <taxon>Bacillati</taxon>
        <taxon>Actinomycetota</taxon>
        <taxon>Actinomycetes</taxon>
        <taxon>Actinomycetales</taxon>
        <taxon>Actinomycetaceae</taxon>
        <taxon>Mobiluncus</taxon>
    </lineage>
</organism>